<evidence type="ECO:0000313" key="1">
    <source>
        <dbReference type="EMBL" id="KIL67197.1"/>
    </source>
</evidence>
<dbReference type="GO" id="GO:0030139">
    <property type="term" value="C:endocytic vesicle"/>
    <property type="evidence" value="ECO:0007669"/>
    <property type="project" value="TreeGrafter"/>
</dbReference>
<organism evidence="1 2">
    <name type="scientific">Amanita muscaria (strain Koide BX008)</name>
    <dbReference type="NCBI Taxonomy" id="946122"/>
    <lineage>
        <taxon>Eukaryota</taxon>
        <taxon>Fungi</taxon>
        <taxon>Dikarya</taxon>
        <taxon>Basidiomycota</taxon>
        <taxon>Agaricomycotina</taxon>
        <taxon>Agaricomycetes</taxon>
        <taxon>Agaricomycetidae</taxon>
        <taxon>Agaricales</taxon>
        <taxon>Pluteineae</taxon>
        <taxon>Amanitaceae</taxon>
        <taxon>Amanita</taxon>
    </lineage>
</organism>
<dbReference type="PANTHER" id="PTHR21663">
    <property type="entry name" value="HYPOTHETICAL HEAT DOMAIN-CONTAINING"/>
    <property type="match status" value="1"/>
</dbReference>
<dbReference type="EMBL" id="KN818232">
    <property type="protein sequence ID" value="KIL67197.1"/>
    <property type="molecule type" value="Genomic_DNA"/>
</dbReference>
<dbReference type="InterPro" id="IPR040108">
    <property type="entry name" value="Laa1/Sip1/HEATR5"/>
</dbReference>
<evidence type="ECO:0000313" key="2">
    <source>
        <dbReference type="Proteomes" id="UP000054549"/>
    </source>
</evidence>
<protein>
    <submittedName>
        <fullName evidence="1">Uncharacterized protein</fullName>
    </submittedName>
</protein>
<proteinExistence type="predicted"/>
<gene>
    <name evidence="1" type="ORF">M378DRAFT_9459</name>
</gene>
<accession>A0A0C2WZE0</accession>
<dbReference type="GO" id="GO:0005829">
    <property type="term" value="C:cytosol"/>
    <property type="evidence" value="ECO:0007669"/>
    <property type="project" value="GOC"/>
</dbReference>
<dbReference type="OrthoDB" id="192608at2759"/>
<dbReference type="GO" id="GO:0042147">
    <property type="term" value="P:retrograde transport, endosome to Golgi"/>
    <property type="evidence" value="ECO:0007669"/>
    <property type="project" value="TreeGrafter"/>
</dbReference>
<dbReference type="SUPFAM" id="SSF48371">
    <property type="entry name" value="ARM repeat"/>
    <property type="match status" value="1"/>
</dbReference>
<name>A0A0C2WZE0_AMAMK</name>
<dbReference type="Proteomes" id="UP000054549">
    <property type="component" value="Unassembled WGS sequence"/>
</dbReference>
<dbReference type="GO" id="GO:0005794">
    <property type="term" value="C:Golgi apparatus"/>
    <property type="evidence" value="ECO:0007669"/>
    <property type="project" value="TreeGrafter"/>
</dbReference>
<keyword evidence="2" id="KW-1185">Reference proteome</keyword>
<dbReference type="STRING" id="946122.A0A0C2WZE0"/>
<dbReference type="AlphaFoldDB" id="A0A0C2WZE0"/>
<dbReference type="GO" id="GO:0008104">
    <property type="term" value="P:intracellular protein localization"/>
    <property type="evidence" value="ECO:0007669"/>
    <property type="project" value="TreeGrafter"/>
</dbReference>
<dbReference type="GO" id="GO:0006897">
    <property type="term" value="P:endocytosis"/>
    <property type="evidence" value="ECO:0007669"/>
    <property type="project" value="TreeGrafter"/>
</dbReference>
<dbReference type="PANTHER" id="PTHR21663:SF0">
    <property type="entry name" value="HEAT REPEAT-CONTAINING PROTEIN 5B"/>
    <property type="match status" value="1"/>
</dbReference>
<dbReference type="HOGENOM" id="CLU_1133323_0_0_1"/>
<sequence>MAGTSISSYGGVLGGNTGSGFVGEARVSLLCKRVFQCFSALGVHRIVDPTQSALLQSCIEHRFVRLLGGDGYVYGVVTGGKPGKIVKAGFGIVDSAMVEGSLATASNGNEGPKEGEDMLNWDTVQVAVNALAAIAFPNGCPDAVLRVASSEVIGSLTSLSGISFLTTQIKYLVDQVVSRALAFGAIYSGGLAAGPLLKRTVNVLMSLSNDPRPVVHLWALKSLATVINAASLAYAPFVSSESNLG</sequence>
<dbReference type="GO" id="GO:0016020">
    <property type="term" value="C:membrane"/>
    <property type="evidence" value="ECO:0007669"/>
    <property type="project" value="TreeGrafter"/>
</dbReference>
<reference evidence="1 2" key="1">
    <citation type="submission" date="2014-04" db="EMBL/GenBank/DDBJ databases">
        <title>Evolutionary Origins and Diversification of the Mycorrhizal Mutualists.</title>
        <authorList>
            <consortium name="DOE Joint Genome Institute"/>
            <consortium name="Mycorrhizal Genomics Consortium"/>
            <person name="Kohler A."/>
            <person name="Kuo A."/>
            <person name="Nagy L.G."/>
            <person name="Floudas D."/>
            <person name="Copeland A."/>
            <person name="Barry K.W."/>
            <person name="Cichocki N."/>
            <person name="Veneault-Fourrey C."/>
            <person name="LaButti K."/>
            <person name="Lindquist E.A."/>
            <person name="Lipzen A."/>
            <person name="Lundell T."/>
            <person name="Morin E."/>
            <person name="Murat C."/>
            <person name="Riley R."/>
            <person name="Ohm R."/>
            <person name="Sun H."/>
            <person name="Tunlid A."/>
            <person name="Henrissat B."/>
            <person name="Grigoriev I.V."/>
            <person name="Hibbett D.S."/>
            <person name="Martin F."/>
        </authorList>
    </citation>
    <scope>NUCLEOTIDE SEQUENCE [LARGE SCALE GENOMIC DNA]</scope>
    <source>
        <strain evidence="1 2">Koide BX008</strain>
    </source>
</reference>
<dbReference type="InterPro" id="IPR016024">
    <property type="entry name" value="ARM-type_fold"/>
</dbReference>
<dbReference type="InParanoid" id="A0A0C2WZE0"/>